<dbReference type="Proteomes" id="UP000184330">
    <property type="component" value="Unassembled WGS sequence"/>
</dbReference>
<dbReference type="SUPFAM" id="SSF53474">
    <property type="entry name" value="alpha/beta-Hydrolases"/>
    <property type="match status" value="1"/>
</dbReference>
<dbReference type="AlphaFoldDB" id="A0A1L7XBC9"/>
<keyword evidence="3" id="KW-1185">Reference proteome</keyword>
<dbReference type="Pfam" id="PF12697">
    <property type="entry name" value="Abhydrolase_6"/>
    <property type="match status" value="1"/>
</dbReference>
<dbReference type="EMBL" id="FJOG01000020">
    <property type="protein sequence ID" value="CZR62350.1"/>
    <property type="molecule type" value="Genomic_DNA"/>
</dbReference>
<evidence type="ECO:0000313" key="2">
    <source>
        <dbReference type="EMBL" id="CZR62350.1"/>
    </source>
</evidence>
<reference evidence="2 3" key="1">
    <citation type="submission" date="2016-03" db="EMBL/GenBank/DDBJ databases">
        <authorList>
            <person name="Ploux O."/>
        </authorList>
    </citation>
    <scope>NUCLEOTIDE SEQUENCE [LARGE SCALE GENOMIC DNA]</scope>
    <source>
        <strain evidence="2 3">UAMH 11012</strain>
    </source>
</reference>
<name>A0A1L7XBC9_9HELO</name>
<dbReference type="OrthoDB" id="284184at2759"/>
<sequence>MEDIPNDDVTHMTGLGLESNFSTLGKERIFYYHRGIAGGKEIEKPVLVLLHGYPQSWRHIVPLLPKDIPLFIPDVRQIFLLPTSRIKLTKKPQVLGYGRSMGLHTPHGQRLTLQNMMGRLSGHFPPTRDSLNTPIIIVGHDRGARLCHRMAVDVGLPTHNNKGGLNIVGAVFLDIVPTLVQFQSFSTPSSSVGTFHWPFLANVDLATDMIKAYGGGKWVKMCIDRWRGKNDASLAKLQANNAIEKYAEFFNKEPVVHASCDDYRSGSDEDVRLQEKDQNAKKARKIDIDVLVLYSADYLGKRYDVKKVWEEWMGKGNLEVEQVGDGCGHFIAEEKPVETAAAILKFYNSIE</sequence>
<dbReference type="PANTHER" id="PTHR43329">
    <property type="entry name" value="EPOXIDE HYDROLASE"/>
    <property type="match status" value="1"/>
</dbReference>
<evidence type="ECO:0000259" key="1">
    <source>
        <dbReference type="Pfam" id="PF12697"/>
    </source>
</evidence>
<organism evidence="2 3">
    <name type="scientific">Phialocephala subalpina</name>
    <dbReference type="NCBI Taxonomy" id="576137"/>
    <lineage>
        <taxon>Eukaryota</taxon>
        <taxon>Fungi</taxon>
        <taxon>Dikarya</taxon>
        <taxon>Ascomycota</taxon>
        <taxon>Pezizomycotina</taxon>
        <taxon>Leotiomycetes</taxon>
        <taxon>Helotiales</taxon>
        <taxon>Mollisiaceae</taxon>
        <taxon>Phialocephala</taxon>
        <taxon>Phialocephala fortinii species complex</taxon>
    </lineage>
</organism>
<evidence type="ECO:0000313" key="3">
    <source>
        <dbReference type="Proteomes" id="UP000184330"/>
    </source>
</evidence>
<dbReference type="STRING" id="576137.A0A1L7XBC9"/>
<proteinExistence type="predicted"/>
<dbReference type="InterPro" id="IPR029058">
    <property type="entry name" value="AB_hydrolase_fold"/>
</dbReference>
<dbReference type="InterPro" id="IPR000073">
    <property type="entry name" value="AB_hydrolase_1"/>
</dbReference>
<feature type="domain" description="AB hydrolase-1" evidence="1">
    <location>
        <begin position="47"/>
        <end position="342"/>
    </location>
</feature>
<gene>
    <name evidence="2" type="ORF">PAC_12247</name>
</gene>
<dbReference type="Gene3D" id="3.40.50.1820">
    <property type="entry name" value="alpha/beta hydrolase"/>
    <property type="match status" value="1"/>
</dbReference>
<accession>A0A1L7XBC9</accession>
<protein>
    <recommendedName>
        <fullName evidence="1">AB hydrolase-1 domain-containing protein</fullName>
    </recommendedName>
</protein>